<dbReference type="InterPro" id="IPR005632">
    <property type="entry name" value="Chaperone_Skp"/>
</dbReference>
<dbReference type="PANTHER" id="PTHR35089">
    <property type="entry name" value="CHAPERONE PROTEIN SKP"/>
    <property type="match status" value="1"/>
</dbReference>
<dbReference type="SUPFAM" id="SSF111384">
    <property type="entry name" value="OmpH-like"/>
    <property type="match status" value="1"/>
</dbReference>
<dbReference type="InterPro" id="IPR024930">
    <property type="entry name" value="Skp_dom_sf"/>
</dbReference>
<dbReference type="Proteomes" id="UP000198337">
    <property type="component" value="Unassembled WGS sequence"/>
</dbReference>
<protein>
    <submittedName>
        <fullName evidence="3">Periplasmic chaperone for outer membrane proteins Skp</fullName>
    </submittedName>
</protein>
<gene>
    <name evidence="3" type="ORF">SAMN04488009_2808</name>
</gene>
<proteinExistence type="inferred from homology"/>
<comment type="similarity">
    <text evidence="1">Belongs to the Skp family.</text>
</comment>
<keyword evidence="4" id="KW-1185">Reference proteome</keyword>
<dbReference type="Pfam" id="PF03938">
    <property type="entry name" value="OmpH"/>
    <property type="match status" value="1"/>
</dbReference>
<comment type="caution">
    <text evidence="3">The sequence shown here is derived from an EMBL/GenBank/DDBJ whole genome shotgun (WGS) entry which is preliminary data.</text>
</comment>
<dbReference type="PROSITE" id="PS51257">
    <property type="entry name" value="PROKAR_LIPOPROTEIN"/>
    <property type="match status" value="1"/>
</dbReference>
<dbReference type="PANTHER" id="PTHR35089:SF1">
    <property type="entry name" value="CHAPERONE PROTEIN SKP"/>
    <property type="match status" value="1"/>
</dbReference>
<dbReference type="Gene3D" id="3.30.910.20">
    <property type="entry name" value="Skp domain"/>
    <property type="match status" value="1"/>
</dbReference>
<accession>A0ABY1SJ43</accession>
<dbReference type="EMBL" id="FZNV01000003">
    <property type="protein sequence ID" value="SNR61019.1"/>
    <property type="molecule type" value="Genomic_DNA"/>
</dbReference>
<evidence type="ECO:0000256" key="2">
    <source>
        <dbReference type="ARBA" id="ARBA00022729"/>
    </source>
</evidence>
<keyword evidence="2" id="KW-0732">Signal</keyword>
<dbReference type="SMART" id="SM00935">
    <property type="entry name" value="OmpH"/>
    <property type="match status" value="1"/>
</dbReference>
<evidence type="ECO:0000313" key="4">
    <source>
        <dbReference type="Proteomes" id="UP000198337"/>
    </source>
</evidence>
<organism evidence="3 4">
    <name type="scientific">Maribacter sedimenticola</name>
    <dbReference type="NCBI Taxonomy" id="228956"/>
    <lineage>
        <taxon>Bacteria</taxon>
        <taxon>Pseudomonadati</taxon>
        <taxon>Bacteroidota</taxon>
        <taxon>Flavobacteriia</taxon>
        <taxon>Flavobacteriales</taxon>
        <taxon>Flavobacteriaceae</taxon>
        <taxon>Maribacter</taxon>
    </lineage>
</organism>
<sequence>MQHLKMKKMKNVIVLLAIVLLASCQQEKIGYVDNVKLMDEYQQKIDVEAKFKERADVLAKRRDSISQAFQMEAQAFQTKAQSMSQSKAQEEYAAMQQKGQMIGQQLQQQDQQLQIEGQTEMDSIVSSVKKEIKAYGKANGYSYILGGGDGGSVLYGTEANDLTDEIVKILNDKYKK</sequence>
<reference evidence="3 4" key="1">
    <citation type="submission" date="2017-06" db="EMBL/GenBank/DDBJ databases">
        <authorList>
            <person name="Varghese N."/>
            <person name="Submissions S."/>
        </authorList>
    </citation>
    <scope>NUCLEOTIDE SEQUENCE [LARGE SCALE GENOMIC DNA]</scope>
    <source>
        <strain evidence="3 4">DSM 19840</strain>
    </source>
</reference>
<evidence type="ECO:0000256" key="1">
    <source>
        <dbReference type="ARBA" id="ARBA00009091"/>
    </source>
</evidence>
<evidence type="ECO:0000313" key="3">
    <source>
        <dbReference type="EMBL" id="SNR61019.1"/>
    </source>
</evidence>
<name>A0ABY1SJ43_9FLAO</name>